<keyword evidence="2" id="KW-1185">Reference proteome</keyword>
<reference evidence="2" key="1">
    <citation type="submission" date="2014-03" db="EMBL/GenBank/DDBJ databases">
        <authorList>
            <person name="Aksoy S."/>
            <person name="Warren W."/>
            <person name="Wilson R.K."/>
        </authorList>
    </citation>
    <scope>NUCLEOTIDE SEQUENCE [LARGE SCALE GENOMIC DNA]</scope>
    <source>
        <strain evidence="2">IAEA</strain>
    </source>
</reference>
<dbReference type="VEuPathDB" id="VectorBase:GPAI035075"/>
<dbReference type="Proteomes" id="UP000092445">
    <property type="component" value="Unassembled WGS sequence"/>
</dbReference>
<proteinExistence type="predicted"/>
<accession>A0A1B0A5H8</accession>
<evidence type="ECO:0000313" key="2">
    <source>
        <dbReference type="Proteomes" id="UP000092445"/>
    </source>
</evidence>
<dbReference type="EnsemblMetazoa" id="GPAI035075-RA">
    <property type="protein sequence ID" value="GPAI035075-PA"/>
    <property type="gene ID" value="GPAI035075"/>
</dbReference>
<protein>
    <submittedName>
        <fullName evidence="1">Uncharacterized protein</fullName>
    </submittedName>
</protein>
<organism evidence="1 2">
    <name type="scientific">Glossina pallidipes</name>
    <name type="common">Tsetse fly</name>
    <dbReference type="NCBI Taxonomy" id="7398"/>
    <lineage>
        <taxon>Eukaryota</taxon>
        <taxon>Metazoa</taxon>
        <taxon>Ecdysozoa</taxon>
        <taxon>Arthropoda</taxon>
        <taxon>Hexapoda</taxon>
        <taxon>Insecta</taxon>
        <taxon>Pterygota</taxon>
        <taxon>Neoptera</taxon>
        <taxon>Endopterygota</taxon>
        <taxon>Diptera</taxon>
        <taxon>Brachycera</taxon>
        <taxon>Muscomorpha</taxon>
        <taxon>Hippoboscoidea</taxon>
        <taxon>Glossinidae</taxon>
        <taxon>Glossina</taxon>
    </lineage>
</organism>
<dbReference type="AlphaFoldDB" id="A0A1B0A5H8"/>
<evidence type="ECO:0000313" key="1">
    <source>
        <dbReference type="EnsemblMetazoa" id="GPAI035075-PA"/>
    </source>
</evidence>
<sequence length="150" mass="17157">MKQTDVCKTDGIMDEVDNNIPLTSKRLRRSLKYIGYTSLDNQNAIILPQNIQDEHYCINNLDYSDEGEEIVDLSEEYGVPLNVAANVLRLIIGYAINVYIRKRAKCEMCLSLMIKAPTVVKKESKDEKKIKEAQTEDLIRESKYLPNGID</sequence>
<name>A0A1B0A5H8_GLOPL</name>
<reference evidence="1" key="2">
    <citation type="submission" date="2020-05" db="UniProtKB">
        <authorList>
            <consortium name="EnsemblMetazoa"/>
        </authorList>
    </citation>
    <scope>IDENTIFICATION</scope>
    <source>
        <strain evidence="1">IAEA</strain>
    </source>
</reference>